<accession>A0A8J7UUT5</accession>
<evidence type="ECO:0000313" key="1">
    <source>
        <dbReference type="EMBL" id="MBP3192725.1"/>
    </source>
</evidence>
<protein>
    <submittedName>
        <fullName evidence="1">Uncharacterized protein</fullName>
    </submittedName>
</protein>
<comment type="caution">
    <text evidence="1">The sequence shown here is derived from an EMBL/GenBank/DDBJ whole genome shotgun (WGS) entry which is preliminary data.</text>
</comment>
<name>A0A8J7UUT5_9BACT</name>
<organism evidence="1 2">
    <name type="scientific">Natronogracilivirga saccharolytica</name>
    <dbReference type="NCBI Taxonomy" id="2812953"/>
    <lineage>
        <taxon>Bacteria</taxon>
        <taxon>Pseudomonadati</taxon>
        <taxon>Balneolota</taxon>
        <taxon>Balneolia</taxon>
        <taxon>Balneolales</taxon>
        <taxon>Cyclonatronaceae</taxon>
        <taxon>Natronogracilivirga</taxon>
    </lineage>
</organism>
<evidence type="ECO:0000313" key="2">
    <source>
        <dbReference type="Proteomes" id="UP000673975"/>
    </source>
</evidence>
<proteinExistence type="predicted"/>
<keyword evidence="2" id="KW-1185">Reference proteome</keyword>
<dbReference type="EMBL" id="JAFIDN010000005">
    <property type="protein sequence ID" value="MBP3192725.1"/>
    <property type="molecule type" value="Genomic_DNA"/>
</dbReference>
<dbReference type="Proteomes" id="UP000673975">
    <property type="component" value="Unassembled WGS sequence"/>
</dbReference>
<dbReference type="RefSeq" id="WP_210511685.1">
    <property type="nucleotide sequence ID" value="NZ_JAFIDN010000005.1"/>
</dbReference>
<dbReference type="AlphaFoldDB" id="A0A8J7UUT5"/>
<gene>
    <name evidence="1" type="ORF">NATSA_08625</name>
</gene>
<sequence length="112" mass="13147">MKRNARFYRVHVDDQGQRASHIAITYNLHPHDEVTFFEFYRLVYDSSMGASLNSIPPGKELSFREELRVMDYSVHAESVLSDEYNDVIERKMKEAYGKNTEVQIEIIISENE</sequence>
<reference evidence="1" key="1">
    <citation type="submission" date="2021-02" db="EMBL/GenBank/DDBJ databases">
        <title>Natronogracilivirga saccharolytica gen. nov. sp. nov. a new anaerobic, haloalkiliphilic carbohydrate-fermenting bacterium from soda lake and proposing of Cyclonatronumiaceae fam. nov. in the phylum Balneolaeota.</title>
        <authorList>
            <person name="Zhilina T.N."/>
            <person name="Sorokin D.Y."/>
            <person name="Zavarzina D.G."/>
            <person name="Toshchakov S.V."/>
            <person name="Kublanov I.V."/>
        </authorList>
    </citation>
    <scope>NUCLEOTIDE SEQUENCE</scope>
    <source>
        <strain evidence="1">Z-1702</strain>
    </source>
</reference>